<name>A0A517W8Y1_9PLAN</name>
<protein>
    <submittedName>
        <fullName evidence="1">Uncharacterized protein</fullName>
    </submittedName>
</protein>
<proteinExistence type="predicted"/>
<dbReference type="Proteomes" id="UP000320722">
    <property type="component" value="Chromosome"/>
</dbReference>
<gene>
    <name evidence="1" type="ORF">V6x_13920</name>
</gene>
<reference evidence="1 2" key="1">
    <citation type="submission" date="2019-02" db="EMBL/GenBank/DDBJ databases">
        <title>Deep-cultivation of Planctomycetes and their phenomic and genomic characterization uncovers novel biology.</title>
        <authorList>
            <person name="Wiegand S."/>
            <person name="Jogler M."/>
            <person name="Boedeker C."/>
            <person name="Pinto D."/>
            <person name="Vollmers J."/>
            <person name="Rivas-Marin E."/>
            <person name="Kohn T."/>
            <person name="Peeters S.H."/>
            <person name="Heuer A."/>
            <person name="Rast P."/>
            <person name="Oberbeckmann S."/>
            <person name="Bunk B."/>
            <person name="Jeske O."/>
            <person name="Meyerdierks A."/>
            <person name="Storesund J.E."/>
            <person name="Kallscheuer N."/>
            <person name="Luecker S."/>
            <person name="Lage O.M."/>
            <person name="Pohl T."/>
            <person name="Merkel B.J."/>
            <person name="Hornburger P."/>
            <person name="Mueller R.-W."/>
            <person name="Bruemmer F."/>
            <person name="Labrenz M."/>
            <person name="Spormann A.M."/>
            <person name="Op den Camp H."/>
            <person name="Overmann J."/>
            <person name="Amann R."/>
            <person name="Jetten M.S.M."/>
            <person name="Mascher T."/>
            <person name="Medema M.H."/>
            <person name="Devos D.P."/>
            <person name="Kaster A.-K."/>
            <person name="Ovreas L."/>
            <person name="Rohde M."/>
            <person name="Galperin M.Y."/>
            <person name="Jogler C."/>
        </authorList>
    </citation>
    <scope>NUCLEOTIDE SEQUENCE [LARGE SCALE GENOMIC DNA]</scope>
    <source>
        <strain evidence="1 2">V6</strain>
    </source>
</reference>
<evidence type="ECO:0000313" key="1">
    <source>
        <dbReference type="EMBL" id="QDU01710.1"/>
    </source>
</evidence>
<evidence type="ECO:0000313" key="2">
    <source>
        <dbReference type="Proteomes" id="UP000320722"/>
    </source>
</evidence>
<dbReference type="AlphaFoldDB" id="A0A517W8Y1"/>
<dbReference type="EMBL" id="CP036347">
    <property type="protein sequence ID" value="QDU01710.1"/>
    <property type="molecule type" value="Genomic_DNA"/>
</dbReference>
<sequence length="115" mass="13355">MKVTPCECTKPGWCERHQCEKSRHFYELCRRRMDYFELFENGQSILQQVKRNLKPRAVCRYRGEAVNEVECPSCRGTVKLKVFDCAQHERCTIAKSIDGFDCCASCRDFVSADSS</sequence>
<organism evidence="1 2">
    <name type="scientific">Gimesia chilikensis</name>
    <dbReference type="NCBI Taxonomy" id="2605989"/>
    <lineage>
        <taxon>Bacteria</taxon>
        <taxon>Pseudomonadati</taxon>
        <taxon>Planctomycetota</taxon>
        <taxon>Planctomycetia</taxon>
        <taxon>Planctomycetales</taxon>
        <taxon>Planctomycetaceae</taxon>
        <taxon>Gimesia</taxon>
    </lineage>
</organism>
<accession>A0A517W8Y1</accession>